<dbReference type="Proteomes" id="UP000095282">
    <property type="component" value="Unplaced"/>
</dbReference>
<proteinExistence type="predicted"/>
<accession>A0A1I7SYA1</accession>
<evidence type="ECO:0000313" key="1">
    <source>
        <dbReference type="Proteomes" id="UP000095282"/>
    </source>
</evidence>
<sequence length="101" mass="12091">MAQQDPQITNEFSLSAMIQTIECYGRNCWLQWAISHYKDLYSRKKEREFILKKISTCEAFEVLDSDIHLKRLLIIKITFEDEDFETIMKSISDLQRRRAVQ</sequence>
<name>A0A1I7SYA1_9PELO</name>
<dbReference type="AlphaFoldDB" id="A0A1I7SYA1"/>
<evidence type="ECO:0000313" key="2">
    <source>
        <dbReference type="WBParaSite" id="Csp11.Scaffold290.g745.t1"/>
    </source>
</evidence>
<dbReference type="WBParaSite" id="Csp11.Scaffold290.g745.t1">
    <property type="protein sequence ID" value="Csp11.Scaffold290.g745.t1"/>
    <property type="gene ID" value="Csp11.Scaffold290.g745"/>
</dbReference>
<organism evidence="1 2">
    <name type="scientific">Caenorhabditis tropicalis</name>
    <dbReference type="NCBI Taxonomy" id="1561998"/>
    <lineage>
        <taxon>Eukaryota</taxon>
        <taxon>Metazoa</taxon>
        <taxon>Ecdysozoa</taxon>
        <taxon>Nematoda</taxon>
        <taxon>Chromadorea</taxon>
        <taxon>Rhabditida</taxon>
        <taxon>Rhabditina</taxon>
        <taxon>Rhabditomorpha</taxon>
        <taxon>Rhabditoidea</taxon>
        <taxon>Rhabditidae</taxon>
        <taxon>Peloderinae</taxon>
        <taxon>Caenorhabditis</taxon>
    </lineage>
</organism>
<protein>
    <submittedName>
        <fullName evidence="2">Uncharacterized protein</fullName>
    </submittedName>
</protein>
<keyword evidence="1" id="KW-1185">Reference proteome</keyword>
<reference evidence="2" key="1">
    <citation type="submission" date="2016-11" db="UniProtKB">
        <authorList>
            <consortium name="WormBaseParasite"/>
        </authorList>
    </citation>
    <scope>IDENTIFICATION</scope>
</reference>